<dbReference type="RefSeq" id="WP_209907508.1">
    <property type="nucleotide sequence ID" value="NZ_BAAAMI010000017.1"/>
</dbReference>
<gene>
    <name evidence="2" type="ORF">JOF46_002408</name>
</gene>
<dbReference type="EMBL" id="JAGIOE010000001">
    <property type="protein sequence ID" value="MBP2374496.1"/>
    <property type="molecule type" value="Genomic_DNA"/>
</dbReference>
<feature type="region of interest" description="Disordered" evidence="1">
    <location>
        <begin position="54"/>
        <end position="82"/>
    </location>
</feature>
<keyword evidence="3" id="KW-1185">Reference proteome</keyword>
<dbReference type="GO" id="GO:0016301">
    <property type="term" value="F:kinase activity"/>
    <property type="evidence" value="ECO:0007669"/>
    <property type="project" value="UniProtKB-KW"/>
</dbReference>
<keyword evidence="2" id="KW-0418">Kinase</keyword>
<evidence type="ECO:0000313" key="3">
    <source>
        <dbReference type="Proteomes" id="UP000766570"/>
    </source>
</evidence>
<reference evidence="2 3" key="1">
    <citation type="submission" date="2021-03" db="EMBL/GenBank/DDBJ databases">
        <title>Sequencing the genomes of 1000 actinobacteria strains.</title>
        <authorList>
            <person name="Klenk H.-P."/>
        </authorList>
    </citation>
    <scope>NUCLEOTIDE SEQUENCE [LARGE SCALE GENOMIC DNA]</scope>
    <source>
        <strain evidence="2 3">DSM 15454</strain>
    </source>
</reference>
<keyword evidence="2" id="KW-0808">Transferase</keyword>
<comment type="caution">
    <text evidence="2">The sequence shown here is derived from an EMBL/GenBank/DDBJ whole genome shotgun (WGS) entry which is preliminary data.</text>
</comment>
<evidence type="ECO:0000313" key="2">
    <source>
        <dbReference type="EMBL" id="MBP2374496.1"/>
    </source>
</evidence>
<name>A0ABS4WE77_9MICC</name>
<sequence length="227" mass="23664">MTLWLALALVGCGGSTNQSDISQSAAAQSSAEALKAEQTRKAAASSYEAAQESALAEEQAAAESSAAAQAEADELAAEASAEAEAEASAKAEAEAAAAAAKKSKLAIRNAEPVSARKLAKLVKNPDNYKGDVIVVYGEITQFDAATGTCSFRANIANSRKYETWDYEYNSLFTAGDGVEDCPALDDFVADDQVKMTATSLGSLSYDTQIGGSTTVPYFQVEKISMLK</sequence>
<proteinExistence type="predicted"/>
<dbReference type="Proteomes" id="UP000766570">
    <property type="component" value="Unassembled WGS sequence"/>
</dbReference>
<organism evidence="2 3">
    <name type="scientific">Paeniglutamicibacter psychrophenolicus</name>
    <dbReference type="NCBI Taxonomy" id="257454"/>
    <lineage>
        <taxon>Bacteria</taxon>
        <taxon>Bacillati</taxon>
        <taxon>Actinomycetota</taxon>
        <taxon>Actinomycetes</taxon>
        <taxon>Micrococcales</taxon>
        <taxon>Micrococcaceae</taxon>
        <taxon>Paeniglutamicibacter</taxon>
    </lineage>
</organism>
<accession>A0ABS4WE77</accession>
<feature type="compositionally biased region" description="Acidic residues" evidence="1">
    <location>
        <begin position="71"/>
        <end position="82"/>
    </location>
</feature>
<evidence type="ECO:0000256" key="1">
    <source>
        <dbReference type="SAM" id="MobiDB-lite"/>
    </source>
</evidence>
<protein>
    <submittedName>
        <fullName evidence="2">Chemotaxis protein histidine kinase CheA</fullName>
    </submittedName>
</protein>
<feature type="compositionally biased region" description="Low complexity" evidence="1">
    <location>
        <begin position="54"/>
        <end position="70"/>
    </location>
</feature>